<dbReference type="KEGG" id="adl:AURDEDRAFT_169946"/>
<protein>
    <recommendedName>
        <fullName evidence="4">Transmembrane protein</fullName>
    </recommendedName>
</protein>
<dbReference type="EMBL" id="JH687797">
    <property type="protein sequence ID" value="EJD40968.1"/>
    <property type="molecule type" value="Genomic_DNA"/>
</dbReference>
<reference evidence="3" key="1">
    <citation type="journal article" date="2012" name="Science">
        <title>The Paleozoic origin of enzymatic lignin decomposition reconstructed from 31 fungal genomes.</title>
        <authorList>
            <person name="Floudas D."/>
            <person name="Binder M."/>
            <person name="Riley R."/>
            <person name="Barry K."/>
            <person name="Blanchette R.A."/>
            <person name="Henrissat B."/>
            <person name="Martinez A.T."/>
            <person name="Otillar R."/>
            <person name="Spatafora J.W."/>
            <person name="Yadav J.S."/>
            <person name="Aerts A."/>
            <person name="Benoit I."/>
            <person name="Boyd A."/>
            <person name="Carlson A."/>
            <person name="Copeland A."/>
            <person name="Coutinho P.M."/>
            <person name="de Vries R.P."/>
            <person name="Ferreira P."/>
            <person name="Findley K."/>
            <person name="Foster B."/>
            <person name="Gaskell J."/>
            <person name="Glotzer D."/>
            <person name="Gorecki P."/>
            <person name="Heitman J."/>
            <person name="Hesse C."/>
            <person name="Hori C."/>
            <person name="Igarashi K."/>
            <person name="Jurgens J.A."/>
            <person name="Kallen N."/>
            <person name="Kersten P."/>
            <person name="Kohler A."/>
            <person name="Kuees U."/>
            <person name="Kumar T.K.A."/>
            <person name="Kuo A."/>
            <person name="LaButti K."/>
            <person name="Larrondo L.F."/>
            <person name="Lindquist E."/>
            <person name="Ling A."/>
            <person name="Lombard V."/>
            <person name="Lucas S."/>
            <person name="Lundell T."/>
            <person name="Martin R."/>
            <person name="McLaughlin D.J."/>
            <person name="Morgenstern I."/>
            <person name="Morin E."/>
            <person name="Murat C."/>
            <person name="Nagy L.G."/>
            <person name="Nolan M."/>
            <person name="Ohm R.A."/>
            <person name="Patyshakuliyeva A."/>
            <person name="Rokas A."/>
            <person name="Ruiz-Duenas F.J."/>
            <person name="Sabat G."/>
            <person name="Salamov A."/>
            <person name="Samejima M."/>
            <person name="Schmutz J."/>
            <person name="Slot J.C."/>
            <person name="St John F."/>
            <person name="Stenlid J."/>
            <person name="Sun H."/>
            <person name="Sun S."/>
            <person name="Syed K."/>
            <person name="Tsang A."/>
            <person name="Wiebenga A."/>
            <person name="Young D."/>
            <person name="Pisabarro A."/>
            <person name="Eastwood D.C."/>
            <person name="Martin F."/>
            <person name="Cullen D."/>
            <person name="Grigoriev I.V."/>
            <person name="Hibbett D.S."/>
        </authorList>
    </citation>
    <scope>NUCLEOTIDE SEQUENCE [LARGE SCALE GENOMIC DNA]</scope>
    <source>
        <strain evidence="3">TFB10046</strain>
    </source>
</reference>
<accession>J0D2I3</accession>
<feature type="transmembrane region" description="Helical" evidence="1">
    <location>
        <begin position="256"/>
        <end position="276"/>
    </location>
</feature>
<dbReference type="Proteomes" id="UP000006514">
    <property type="component" value="Unassembled WGS sequence"/>
</dbReference>
<keyword evidence="1" id="KW-0472">Membrane</keyword>
<organism evidence="2 3">
    <name type="scientific">Auricularia subglabra (strain TFB-10046 / SS5)</name>
    <name type="common">White-rot fungus</name>
    <name type="synonym">Auricularia delicata (strain TFB10046)</name>
    <dbReference type="NCBI Taxonomy" id="717982"/>
    <lineage>
        <taxon>Eukaryota</taxon>
        <taxon>Fungi</taxon>
        <taxon>Dikarya</taxon>
        <taxon>Basidiomycota</taxon>
        <taxon>Agaricomycotina</taxon>
        <taxon>Agaricomycetes</taxon>
        <taxon>Auriculariales</taxon>
        <taxon>Auriculariaceae</taxon>
        <taxon>Auricularia</taxon>
    </lineage>
</organism>
<feature type="transmembrane region" description="Helical" evidence="1">
    <location>
        <begin position="181"/>
        <end position="206"/>
    </location>
</feature>
<keyword evidence="1" id="KW-0812">Transmembrane</keyword>
<keyword evidence="3" id="KW-1185">Reference proteome</keyword>
<feature type="transmembrane region" description="Helical" evidence="1">
    <location>
        <begin position="226"/>
        <end position="249"/>
    </location>
</feature>
<evidence type="ECO:0008006" key="4">
    <source>
        <dbReference type="Google" id="ProtNLM"/>
    </source>
</evidence>
<keyword evidence="1" id="KW-1133">Transmembrane helix</keyword>
<evidence type="ECO:0000313" key="2">
    <source>
        <dbReference type="EMBL" id="EJD40968.1"/>
    </source>
</evidence>
<sequence length="295" mass="32436">MSYYLTPGNSLVVVFTCITAFGTVCGSLDDWCTKPAAVSSGVVGSVGLALVTLVDRGLTPAEGRTWAARGRQVRRHVLPPPPGWSILNLVIFTLQNCLKHFVCGTPDHGVPPIAHWNVRQPELLKERMRSRAFTPSWMSDDEASLHGCYSGICNQFADRIESDSDEHELHSKPRPGLVKRYLIFAYQVLRLLFALSITTSGFIAAIDHLEASQLFWYDGCTGLCVGTSIIFMVLAMCALVALWMLSIVLLWELANVVMVVVTVLLGCVASGIRWVGAVARRHFAAHPLQSDIELR</sequence>
<dbReference type="AlphaFoldDB" id="J0D2I3"/>
<proteinExistence type="predicted"/>
<gene>
    <name evidence="2" type="ORF">AURDEDRAFT_169946</name>
</gene>
<evidence type="ECO:0000256" key="1">
    <source>
        <dbReference type="SAM" id="Phobius"/>
    </source>
</evidence>
<evidence type="ECO:0000313" key="3">
    <source>
        <dbReference type="Proteomes" id="UP000006514"/>
    </source>
</evidence>
<dbReference type="InParanoid" id="J0D2I3"/>
<name>J0D2I3_AURST</name>